<reference evidence="1" key="1">
    <citation type="journal article" date="2020" name="Microb. Genom.">
        <title>Genetic diversity of clinical and environmental Mucorales isolates obtained from an investigation of mucormycosis cases among solid organ transplant recipients.</title>
        <authorList>
            <person name="Nguyen M.H."/>
            <person name="Kaul D."/>
            <person name="Muto C."/>
            <person name="Cheng S.J."/>
            <person name="Richter R.A."/>
            <person name="Bruno V.M."/>
            <person name="Liu G."/>
            <person name="Beyhan S."/>
            <person name="Sundermann A.J."/>
            <person name="Mounaud S."/>
            <person name="Pasculle A.W."/>
            <person name="Nierman W.C."/>
            <person name="Driscoll E."/>
            <person name="Cumbie R."/>
            <person name="Clancy C.J."/>
            <person name="Dupont C.L."/>
        </authorList>
    </citation>
    <scope>NUCLEOTIDE SEQUENCE</scope>
    <source>
        <strain evidence="1">GL16</strain>
    </source>
</reference>
<dbReference type="OrthoDB" id="2430203at2759"/>
<name>A0A9P6YNI5_RHIOR</name>
<evidence type="ECO:0008006" key="3">
    <source>
        <dbReference type="Google" id="ProtNLM"/>
    </source>
</evidence>
<dbReference type="PANTHER" id="PTHR33977">
    <property type="entry name" value="ZINC ION BINDING PROTEIN"/>
    <property type="match status" value="1"/>
</dbReference>
<gene>
    <name evidence="1" type="ORF">G6F51_000721</name>
</gene>
<evidence type="ECO:0000313" key="2">
    <source>
        <dbReference type="Proteomes" id="UP000717996"/>
    </source>
</evidence>
<sequence>MSSNNNNNTAYTLAIIHEALTPSSLGGVMQLATGIIIKVDSAAWKECLTEINEACAYGWRIFDSNRQKGDVTAEEAKARNISLCFSQQHCCHRVGTYKIVAKNRPVQKKSKKVDCKCTLHVRGYYAYPQYYEFVIEKYHINHVPDDFLDDILAFRLPRLFARNSATISKFFQGSSLIKNCIIFTKIIWGLSGFGWIRSFRRSIGRGWPVAYMITNDRSTGPIVEWLQQLRNSGFLIGPEQFTIDCCPSEVNAITRIFNPTRTKIQFYVFHVTQAWNRHLASVSVPGNTPGENQIFVFLQMITAFQLDYGDQSKFMDYFTRNWYTKDKMKVWSRSFKGRQYSHMLTNNYIESWHNQLKTMFLGRVRNKRLDKLVFVLVNDVEYYLNQEFERVVQGNGTMSPFFKQQRLRELEAEEVDEEARSDMMTGPITLENSGNCRYMVCSFVEGASVGYSIEVTEDNLIMSCTCYDFEKRHQPSATAFWSKEEASYSQVKQIYDQTRAQAESESALLQGIEGNELEIKEEAANKKKRKFVLDISEIQSQVNLKSKKLDVKLTVEDKL</sequence>
<organism evidence="1 2">
    <name type="scientific">Rhizopus oryzae</name>
    <name type="common">Mucormycosis agent</name>
    <name type="synonym">Rhizopus arrhizus var. delemar</name>
    <dbReference type="NCBI Taxonomy" id="64495"/>
    <lineage>
        <taxon>Eukaryota</taxon>
        <taxon>Fungi</taxon>
        <taxon>Fungi incertae sedis</taxon>
        <taxon>Mucoromycota</taxon>
        <taxon>Mucoromycotina</taxon>
        <taxon>Mucoromycetes</taxon>
        <taxon>Mucorales</taxon>
        <taxon>Mucorineae</taxon>
        <taxon>Rhizopodaceae</taxon>
        <taxon>Rhizopus</taxon>
    </lineage>
</organism>
<protein>
    <recommendedName>
        <fullName evidence="3">MULE transposase domain-containing protein</fullName>
    </recommendedName>
</protein>
<dbReference type="EMBL" id="JAANIT010000046">
    <property type="protein sequence ID" value="KAG1553230.1"/>
    <property type="molecule type" value="Genomic_DNA"/>
</dbReference>
<evidence type="ECO:0000313" key="1">
    <source>
        <dbReference type="EMBL" id="KAG1553230.1"/>
    </source>
</evidence>
<dbReference type="Proteomes" id="UP000717996">
    <property type="component" value="Unassembled WGS sequence"/>
</dbReference>
<comment type="caution">
    <text evidence="1">The sequence shown here is derived from an EMBL/GenBank/DDBJ whole genome shotgun (WGS) entry which is preliminary data.</text>
</comment>
<accession>A0A9P6YNI5</accession>
<dbReference type="AlphaFoldDB" id="A0A9P6YNI5"/>
<dbReference type="PANTHER" id="PTHR33977:SF1">
    <property type="entry name" value="ZINC ION BINDING PROTEIN"/>
    <property type="match status" value="1"/>
</dbReference>
<proteinExistence type="predicted"/>